<reference evidence="1 2" key="1">
    <citation type="submission" date="2023-04" db="EMBL/GenBank/DDBJ databases">
        <title>Complete genome sequence of Alisedimentitalea scapharcae.</title>
        <authorList>
            <person name="Rong J.-C."/>
            <person name="Yi M.-L."/>
            <person name="Zhao Q."/>
        </authorList>
    </citation>
    <scope>NUCLEOTIDE SEQUENCE [LARGE SCALE GENOMIC DNA]</scope>
    <source>
        <strain evidence="1 2">KCTC 42119</strain>
    </source>
</reference>
<protein>
    <submittedName>
        <fullName evidence="1">C1 family peptidase</fullName>
    </submittedName>
</protein>
<dbReference type="Gene3D" id="3.90.70.10">
    <property type="entry name" value="Cysteine proteinases"/>
    <property type="match status" value="1"/>
</dbReference>
<dbReference type="InterPro" id="IPR038765">
    <property type="entry name" value="Papain-like_cys_pep_sf"/>
</dbReference>
<keyword evidence="2" id="KW-1185">Reference proteome</keyword>
<organism evidence="1 2">
    <name type="scientific">Aliisedimentitalea scapharcae</name>
    <dbReference type="NCBI Taxonomy" id="1524259"/>
    <lineage>
        <taxon>Bacteria</taxon>
        <taxon>Pseudomonadati</taxon>
        <taxon>Pseudomonadota</taxon>
        <taxon>Alphaproteobacteria</taxon>
        <taxon>Rhodobacterales</taxon>
        <taxon>Roseobacteraceae</taxon>
        <taxon>Aliisedimentitalea</taxon>
    </lineage>
</organism>
<dbReference type="Proteomes" id="UP001623232">
    <property type="component" value="Chromosome"/>
</dbReference>
<dbReference type="SUPFAM" id="SSF54001">
    <property type="entry name" value="Cysteine proteinases"/>
    <property type="match status" value="1"/>
</dbReference>
<name>A0ABZ2XU88_9RHOB</name>
<dbReference type="CDD" id="cd02619">
    <property type="entry name" value="Peptidase_C1"/>
    <property type="match status" value="1"/>
</dbReference>
<sequence>MSPTSHLDTGLLFGKGVSRDWVDLRDFYYSPNLGSLKSTCLPDPECIDPVTGPVFGLRDQGETGRCVGFAMANLIDYQRALQGDVPLGPTDQVSADMLYHMARFHEMNAARSTNGGRMAAEGVYSLRSAIKGFYHHGVCLDLPGECVVDQGARARRWQSLCYRFGTDLKEDVFPSVEQAKAAQQVSLGAYYRLRPVLNHYHAALNEAGVILVSANLTTGWRSPDGVIDFGAGVEPLNGSHAVVIVGYTQQGFLVLNSWGNWGGFNGMPGVALWRYADWAENVMDGWVLRLGVPTPEAFDLSVGEQGTSRIYGPTQSGSVPCRELLGHFLHLDDGHHVERGSYPSSDQMVAKTLDFLDGRLGGAVDAPKGYRGVVLWIAGNLDPMKAGFAASVRRKKWLKERGLFLITVFWCNDFFEQSMGVLERVFADSQSLVGEGSEHLDVIIENQARGIGRAFWRDIEHAAQRAIEGISEHPRNHVPPKHPGHVDHLINRLVEQAEMQGSELHLVCEGAGALVLAEWLEQPLVTETSRVQSSLPEDAAEMRIVAKARQITSAQLSLPAIDVPRAGETILPFLNALNAGRPNHAPQEIVLGGGQAALGADDLLPGRILIPDRDLEQTLRVGVYGKSILHLVANAFEDRRTTHPDAPPRAMLGMAGAPGEIASDPENNWPDFQTGMFTPIRMEISPGVGAVQQHELSRSPQLEAAILAATVQHQKSEH</sequence>
<evidence type="ECO:0000313" key="2">
    <source>
        <dbReference type="Proteomes" id="UP001623232"/>
    </source>
</evidence>
<dbReference type="RefSeq" id="WP_406645649.1">
    <property type="nucleotide sequence ID" value="NZ_CP123584.1"/>
</dbReference>
<evidence type="ECO:0000313" key="1">
    <source>
        <dbReference type="EMBL" id="WZK88266.1"/>
    </source>
</evidence>
<proteinExistence type="predicted"/>
<gene>
    <name evidence="1" type="ORF">QEZ52_16930</name>
</gene>
<dbReference type="EMBL" id="CP123584">
    <property type="protein sequence ID" value="WZK88266.1"/>
    <property type="molecule type" value="Genomic_DNA"/>
</dbReference>
<accession>A0ABZ2XU88</accession>